<dbReference type="EMBL" id="JAUSVV010000001">
    <property type="protein sequence ID" value="MDQ0441117.1"/>
    <property type="molecule type" value="Genomic_DNA"/>
</dbReference>
<feature type="compositionally biased region" description="Basic and acidic residues" evidence="1">
    <location>
        <begin position="1109"/>
        <end position="1127"/>
    </location>
</feature>
<name>A0ABU0HGP7_9HYPH</name>
<sequence length="1139" mass="116114">MRDLLTALAGAIVLVLIAALAVPPFIDWKSQRTFIDGVLSRSLGVSVQSGGRIEVRFLPSPRLRVDGLKVGDRNGPVLDARFVKAEIALAPLLKGEVRFTETRIGRAEIRLPLIDGDAIHLPNGMLDGLRGRDLAIENLQIQQFFVTTAVMATGRTDQLYAQDVRVQAPALVGPWRIEATSGGVPFRAVSGTPDAEGRLPVKISGGGDAAPLFDVDARFGLAPEEEDPTASTVRAEGNARLVVGPPTQAAGAYLPFTLAGAFKARGTQVRFDQASLEVDPGGKALRLEGTGRLDLHQWRAGLSLKARRLDLDAFLTAPEGQAFIGRGIPRGGWGLPVMLDADIAVDSVAFGGAEWTGLAVSGTAERGGGLLLRRFTATAPGDATVTASGEIEGGPLRLTGPVSVTAPQSDALGRLLGRLGVGGPLVGLLDGRPVDVAADISASSGDLSLRNLRAGFGTARVSGNARLIAAEAGGRGRFEAQLLASGIDVAALPPLGTALSGLRDFDLAVTLQARDVRFGTVGSGNGTIAARIQADGQRLAVESLDVKDLAGASAKLSGTIGADGAGRIAGRLQAPVAAPLVGLLERVWTDEVRALPDFLRTSPLDLAVVLDRGAQAGEGLRVQAKGAAGGGDLDLSVRSRDGRIVAGSATLATPRAGTWFGRGDIPGLQQPGTLHVIAEPRQDGLSLSLSGTIAGATLATGQPLVLPPESAVPQAGQILVRAADLGPFLSVAGFRPEPGPWPADLTATFSADGGDPQAAITGRIAGAPVEAKIARAADGTLRGRATLARLSVPQLVATALVPPGGRAALPPRPNGTLALTVGALDLGRGFTASDAAFTLTLDADSLTLAGMSARYGGGRLSGSASVARRSDALSVTGDGKADDIALSALTGAQASGAQSLGGRLSAELRFAAGADTPAALAANLAGSGRLTLKDLSLSAMDPGAVGRALAQAVATDDPLREGLLAGLVNQELGKAAAQAVAPVSAPATIVGGVLRAGPLDLDLGPARWSGNVTMDFRDGRLEARGTLSGGAVPPGWPAGIPAVLFSLGGSAANPTRSVDVAPLSTGLAAFVLQRELEKIQQGEADAAERQRRTDRLEADKARAAALKAQADKLAAEEAERQARDRRGTPAVPDLVPAHP</sequence>
<evidence type="ECO:0000313" key="2">
    <source>
        <dbReference type="EMBL" id="MDQ0441117.1"/>
    </source>
</evidence>
<protein>
    <recommendedName>
        <fullName evidence="4">AsmA protein</fullName>
    </recommendedName>
</protein>
<proteinExistence type="predicted"/>
<evidence type="ECO:0000256" key="1">
    <source>
        <dbReference type="SAM" id="MobiDB-lite"/>
    </source>
</evidence>
<keyword evidence="3" id="KW-1185">Reference proteome</keyword>
<gene>
    <name evidence="2" type="ORF">QO016_000594</name>
</gene>
<dbReference type="PANTHER" id="PTHR30441">
    <property type="entry name" value="DUF748 DOMAIN-CONTAINING PROTEIN"/>
    <property type="match status" value="1"/>
</dbReference>
<dbReference type="PANTHER" id="PTHR30441:SF4">
    <property type="entry name" value="PROTEIN ASMA"/>
    <property type="match status" value="1"/>
</dbReference>
<comment type="caution">
    <text evidence="2">The sequence shown here is derived from an EMBL/GenBank/DDBJ whole genome shotgun (WGS) entry which is preliminary data.</text>
</comment>
<dbReference type="RefSeq" id="WP_238253133.1">
    <property type="nucleotide sequence ID" value="NZ_BPQX01000069.1"/>
</dbReference>
<reference evidence="2 3" key="1">
    <citation type="submission" date="2023-07" db="EMBL/GenBank/DDBJ databases">
        <title>Genomic Encyclopedia of Type Strains, Phase IV (KMG-IV): sequencing the most valuable type-strain genomes for metagenomic binning, comparative biology and taxonomic classification.</title>
        <authorList>
            <person name="Goeker M."/>
        </authorList>
    </citation>
    <scope>NUCLEOTIDE SEQUENCE [LARGE SCALE GENOMIC DNA]</scope>
    <source>
        <strain evidence="2 3">DSM 19562</strain>
    </source>
</reference>
<feature type="compositionally biased region" description="Basic and acidic residues" evidence="1">
    <location>
        <begin position="1081"/>
        <end position="1102"/>
    </location>
</feature>
<evidence type="ECO:0000313" key="3">
    <source>
        <dbReference type="Proteomes" id="UP001236369"/>
    </source>
</evidence>
<accession>A0ABU0HGP7</accession>
<dbReference type="InterPro" id="IPR052894">
    <property type="entry name" value="AsmA-related"/>
</dbReference>
<evidence type="ECO:0008006" key="4">
    <source>
        <dbReference type="Google" id="ProtNLM"/>
    </source>
</evidence>
<organism evidence="2 3">
    <name type="scientific">Methylobacterium persicinum</name>
    <dbReference type="NCBI Taxonomy" id="374426"/>
    <lineage>
        <taxon>Bacteria</taxon>
        <taxon>Pseudomonadati</taxon>
        <taxon>Pseudomonadota</taxon>
        <taxon>Alphaproteobacteria</taxon>
        <taxon>Hyphomicrobiales</taxon>
        <taxon>Methylobacteriaceae</taxon>
        <taxon>Methylobacterium</taxon>
    </lineage>
</organism>
<feature type="region of interest" description="Disordered" evidence="1">
    <location>
        <begin position="1081"/>
        <end position="1139"/>
    </location>
</feature>
<dbReference type="Proteomes" id="UP001236369">
    <property type="component" value="Unassembled WGS sequence"/>
</dbReference>